<comment type="caution">
    <text evidence="1">The sequence shown here is derived from an EMBL/GenBank/DDBJ whole genome shotgun (WGS) entry which is preliminary data.</text>
</comment>
<gene>
    <name evidence="1" type="ORF">AVEN_9397_1</name>
</gene>
<name>A0A4Y2DJ54_ARAVE</name>
<sequence length="127" mass="14582">MSILNCSTIRRIKDHLWRAIPHDVRGILAVRLPADEQSLDQCSTHDIIHDTCVQQSFRCQRKSADFFIFGQLLQGSYGKERDCIGHPRVTVSNDRTETSDCVPFSTRTRGLADLGSDWICTFFVWHQ</sequence>
<organism evidence="1 2">
    <name type="scientific">Araneus ventricosus</name>
    <name type="common">Orbweaver spider</name>
    <name type="synonym">Epeira ventricosa</name>
    <dbReference type="NCBI Taxonomy" id="182803"/>
    <lineage>
        <taxon>Eukaryota</taxon>
        <taxon>Metazoa</taxon>
        <taxon>Ecdysozoa</taxon>
        <taxon>Arthropoda</taxon>
        <taxon>Chelicerata</taxon>
        <taxon>Arachnida</taxon>
        <taxon>Araneae</taxon>
        <taxon>Araneomorphae</taxon>
        <taxon>Entelegynae</taxon>
        <taxon>Araneoidea</taxon>
        <taxon>Araneidae</taxon>
        <taxon>Araneus</taxon>
    </lineage>
</organism>
<protein>
    <submittedName>
        <fullName evidence="1">Uncharacterized protein</fullName>
    </submittedName>
</protein>
<proteinExistence type="predicted"/>
<evidence type="ECO:0000313" key="2">
    <source>
        <dbReference type="Proteomes" id="UP000499080"/>
    </source>
</evidence>
<dbReference type="Proteomes" id="UP000499080">
    <property type="component" value="Unassembled WGS sequence"/>
</dbReference>
<dbReference type="EMBL" id="BGPR01000379">
    <property type="protein sequence ID" value="GBM16813.1"/>
    <property type="molecule type" value="Genomic_DNA"/>
</dbReference>
<evidence type="ECO:0000313" key="1">
    <source>
        <dbReference type="EMBL" id="GBM16813.1"/>
    </source>
</evidence>
<accession>A0A4Y2DJ54</accession>
<reference evidence="1 2" key="1">
    <citation type="journal article" date="2019" name="Sci. Rep.">
        <title>Orb-weaving spider Araneus ventricosus genome elucidates the spidroin gene catalogue.</title>
        <authorList>
            <person name="Kono N."/>
            <person name="Nakamura H."/>
            <person name="Ohtoshi R."/>
            <person name="Moran D.A.P."/>
            <person name="Shinohara A."/>
            <person name="Yoshida Y."/>
            <person name="Fujiwara M."/>
            <person name="Mori M."/>
            <person name="Tomita M."/>
            <person name="Arakawa K."/>
        </authorList>
    </citation>
    <scope>NUCLEOTIDE SEQUENCE [LARGE SCALE GENOMIC DNA]</scope>
</reference>
<dbReference type="AlphaFoldDB" id="A0A4Y2DJ54"/>
<keyword evidence="2" id="KW-1185">Reference proteome</keyword>